<evidence type="ECO:0000313" key="6">
    <source>
        <dbReference type="Proteomes" id="UP000288293"/>
    </source>
</evidence>
<comment type="caution">
    <text evidence="5">The sequence shown here is derived from an EMBL/GenBank/DDBJ whole genome shotgun (WGS) entry which is preliminary data.</text>
</comment>
<keyword evidence="3" id="KW-0418">Kinase</keyword>
<reference evidence="5 6" key="1">
    <citation type="journal article" date="2011" name="Front. Microbiol.">
        <title>Genomic signatures of strain selection and enhancement in Bacillus atrophaeus var. globigii, a historical biowarfare simulant.</title>
        <authorList>
            <person name="Gibbons H.S."/>
            <person name="Broomall S.M."/>
            <person name="McNew L.A."/>
            <person name="Daligault H."/>
            <person name="Chapman C."/>
            <person name="Bruce D."/>
            <person name="Karavis M."/>
            <person name="Krepps M."/>
            <person name="McGregor P.A."/>
            <person name="Hong C."/>
            <person name="Park K.H."/>
            <person name="Akmal A."/>
            <person name="Feldman A."/>
            <person name="Lin J.S."/>
            <person name="Chang W.E."/>
            <person name="Higgs B.W."/>
            <person name="Demirev P."/>
            <person name="Lindquist J."/>
            <person name="Liem A."/>
            <person name="Fochler E."/>
            <person name="Read T.D."/>
            <person name="Tapia R."/>
            <person name="Johnson S."/>
            <person name="Bishop-Lilly K.A."/>
            <person name="Detter C."/>
            <person name="Han C."/>
            <person name="Sozhamannan S."/>
            <person name="Rosenzweig C.N."/>
            <person name="Skowronski E.W."/>
        </authorList>
    </citation>
    <scope>NUCLEOTIDE SEQUENCE [LARGE SCALE GENOMIC DNA]</scope>
    <source>
        <strain evidence="5 6">MLST1</strain>
    </source>
</reference>
<gene>
    <name evidence="5" type="ORF">CWE09_12255</name>
</gene>
<dbReference type="GO" id="GO:0005829">
    <property type="term" value="C:cytosol"/>
    <property type="evidence" value="ECO:0007669"/>
    <property type="project" value="TreeGrafter"/>
</dbReference>
<dbReference type="AlphaFoldDB" id="A0A432W3P1"/>
<evidence type="ECO:0000256" key="2">
    <source>
        <dbReference type="ARBA" id="ARBA00022679"/>
    </source>
</evidence>
<dbReference type="Pfam" id="PF07804">
    <property type="entry name" value="HipA_C"/>
    <property type="match status" value="1"/>
</dbReference>
<dbReference type="InterPro" id="IPR012893">
    <property type="entry name" value="HipA-like_C"/>
</dbReference>
<accession>A0A432W3P1</accession>
<keyword evidence="2" id="KW-0808">Transferase</keyword>
<evidence type="ECO:0000313" key="5">
    <source>
        <dbReference type="EMBL" id="RUO23916.1"/>
    </source>
</evidence>
<evidence type="ECO:0000259" key="4">
    <source>
        <dbReference type="Pfam" id="PF07804"/>
    </source>
</evidence>
<dbReference type="PANTHER" id="PTHR37419:SF8">
    <property type="entry name" value="TOXIN YJJJ"/>
    <property type="match status" value="1"/>
</dbReference>
<proteinExistence type="inferred from homology"/>
<name>A0A432W3P1_9GAMM</name>
<dbReference type="GO" id="GO:0004674">
    <property type="term" value="F:protein serine/threonine kinase activity"/>
    <property type="evidence" value="ECO:0007669"/>
    <property type="project" value="TreeGrafter"/>
</dbReference>
<comment type="similarity">
    <text evidence="1">Belongs to the HipA Ser/Thr kinase family.</text>
</comment>
<dbReference type="EMBL" id="PIPL01000003">
    <property type="protein sequence ID" value="RUO23916.1"/>
    <property type="molecule type" value="Genomic_DNA"/>
</dbReference>
<evidence type="ECO:0000256" key="3">
    <source>
        <dbReference type="ARBA" id="ARBA00022777"/>
    </source>
</evidence>
<evidence type="ECO:0000256" key="1">
    <source>
        <dbReference type="ARBA" id="ARBA00010164"/>
    </source>
</evidence>
<dbReference type="InterPro" id="IPR052028">
    <property type="entry name" value="HipA_Ser/Thr_kinase"/>
</dbReference>
<feature type="domain" description="HipA-like C-terminal" evidence="4">
    <location>
        <begin position="38"/>
        <end position="226"/>
    </location>
</feature>
<keyword evidence="6" id="KW-1185">Reference proteome</keyword>
<dbReference type="Proteomes" id="UP000288293">
    <property type="component" value="Unassembled WGS sequence"/>
</dbReference>
<organism evidence="5 6">
    <name type="scientific">Aliidiomarina minuta</name>
    <dbReference type="NCBI Taxonomy" id="880057"/>
    <lineage>
        <taxon>Bacteria</taxon>
        <taxon>Pseudomonadati</taxon>
        <taxon>Pseudomonadota</taxon>
        <taxon>Gammaproteobacteria</taxon>
        <taxon>Alteromonadales</taxon>
        <taxon>Idiomarinaceae</taxon>
        <taxon>Aliidiomarina</taxon>
    </lineage>
</organism>
<protein>
    <recommendedName>
        <fullName evidence="4">HipA-like C-terminal domain-containing protein</fullName>
    </recommendedName>
</protein>
<sequence>MGNEAYQRWLANEPSAVSSDKEAGDLAEAIARGEHFDSSAQGEQPKFTARLNEGDCLVKFTGRVEQREIESVPGRWADLLHAEALAAGALNQAWPNMAAPNRSFEVSQRTLLASERFDRTPQGGRIGVISFASLDAEFLGRASENWPVIADGLHQQKVITEKAATQCKVAWAFGQLIANSDMHLGNVSALNMSGRPYELAPIYDMLPMHYSPKPTGDLPADAFQIHMDPAVSRVCWEQAYPAAILFWQRVLKHSAISEQFKTLARQQLQVVKEFEVVIRKMA</sequence>
<dbReference type="PANTHER" id="PTHR37419">
    <property type="entry name" value="SERINE/THREONINE-PROTEIN KINASE TOXIN HIPA"/>
    <property type="match status" value="1"/>
</dbReference>